<accession>A0ABR2KIT3</accession>
<protein>
    <submittedName>
        <fullName evidence="1">Uncharacterized protein</fullName>
    </submittedName>
</protein>
<sequence length="230" mass="27255">MKRNIERSIRFYKEASSFNIQYAKNNRGIIYKKGFEDKIEPRLGSSIDYFKEAIRQKNDKVSMYNLAHLYLYEEPIKDSIDKSIELLVRSLNEGFYPSFELLCISLIKKYGNDFDSITKRLDEQTSHFNKYKTPILVIVGNYISYKSFYEMKYLEYKNVDFLYNVLFEPIRSDEITKAKENQQKQKQNPKIKEISKEFYEGFAYFTGSGGIFLFLGGNIKINVKKFRLHA</sequence>
<comment type="caution">
    <text evidence="1">The sequence shown here is derived from an EMBL/GenBank/DDBJ whole genome shotgun (WGS) entry which is preliminary data.</text>
</comment>
<reference evidence="1 2" key="1">
    <citation type="submission" date="2024-04" db="EMBL/GenBank/DDBJ databases">
        <title>Tritrichomonas musculus Genome.</title>
        <authorList>
            <person name="Alves-Ferreira E."/>
            <person name="Grigg M."/>
            <person name="Lorenzi H."/>
            <person name="Galac M."/>
        </authorList>
    </citation>
    <scope>NUCLEOTIDE SEQUENCE [LARGE SCALE GENOMIC DNA]</scope>
    <source>
        <strain evidence="1 2">EAF2021</strain>
    </source>
</reference>
<evidence type="ECO:0000313" key="2">
    <source>
        <dbReference type="Proteomes" id="UP001470230"/>
    </source>
</evidence>
<organism evidence="1 2">
    <name type="scientific">Tritrichomonas musculus</name>
    <dbReference type="NCBI Taxonomy" id="1915356"/>
    <lineage>
        <taxon>Eukaryota</taxon>
        <taxon>Metamonada</taxon>
        <taxon>Parabasalia</taxon>
        <taxon>Tritrichomonadida</taxon>
        <taxon>Tritrichomonadidae</taxon>
        <taxon>Tritrichomonas</taxon>
    </lineage>
</organism>
<evidence type="ECO:0000313" key="1">
    <source>
        <dbReference type="EMBL" id="KAK8890996.1"/>
    </source>
</evidence>
<dbReference type="Proteomes" id="UP001470230">
    <property type="component" value="Unassembled WGS sequence"/>
</dbReference>
<dbReference type="Gene3D" id="1.25.40.10">
    <property type="entry name" value="Tetratricopeptide repeat domain"/>
    <property type="match status" value="1"/>
</dbReference>
<name>A0ABR2KIT3_9EUKA</name>
<gene>
    <name evidence="1" type="ORF">M9Y10_028198</name>
</gene>
<keyword evidence="2" id="KW-1185">Reference proteome</keyword>
<dbReference type="SUPFAM" id="SSF81901">
    <property type="entry name" value="HCP-like"/>
    <property type="match status" value="1"/>
</dbReference>
<proteinExistence type="predicted"/>
<dbReference type="InterPro" id="IPR011990">
    <property type="entry name" value="TPR-like_helical_dom_sf"/>
</dbReference>
<dbReference type="EMBL" id="JAPFFF010000004">
    <property type="protein sequence ID" value="KAK8890996.1"/>
    <property type="molecule type" value="Genomic_DNA"/>
</dbReference>